<organism evidence="1 2">
    <name type="scientific">Mesonia oceanica</name>
    <dbReference type="NCBI Taxonomy" id="2687242"/>
    <lineage>
        <taxon>Bacteria</taxon>
        <taxon>Pseudomonadati</taxon>
        <taxon>Bacteroidota</taxon>
        <taxon>Flavobacteriia</taxon>
        <taxon>Flavobacteriales</taxon>
        <taxon>Flavobacteriaceae</taxon>
        <taxon>Mesonia</taxon>
    </lineage>
</organism>
<protein>
    <submittedName>
        <fullName evidence="1">Uncharacterized protein</fullName>
    </submittedName>
</protein>
<proteinExistence type="predicted"/>
<dbReference type="Proteomes" id="UP000356253">
    <property type="component" value="Unassembled WGS sequence"/>
</dbReference>
<sequence>MEKQAIKHHFKLGYKFRDDSSERMLKTRKRSTDIGNLNLIRGTKASKLCRSGPL</sequence>
<gene>
    <name evidence="1" type="ORF">FVB9532_01753</name>
</gene>
<accession>A0AC61Y7N5</accession>
<evidence type="ECO:0000313" key="2">
    <source>
        <dbReference type="Proteomes" id="UP000356253"/>
    </source>
</evidence>
<comment type="caution">
    <text evidence="1">The sequence shown here is derived from an EMBL/GenBank/DDBJ whole genome shotgun (WGS) entry which is preliminary data.</text>
</comment>
<name>A0AC61Y7N5_9FLAO</name>
<dbReference type="EMBL" id="CABVMM010000006">
    <property type="protein sequence ID" value="VVV00482.1"/>
    <property type="molecule type" value="Genomic_DNA"/>
</dbReference>
<evidence type="ECO:0000313" key="1">
    <source>
        <dbReference type="EMBL" id="VVV00482.1"/>
    </source>
</evidence>
<keyword evidence="2" id="KW-1185">Reference proteome</keyword>
<reference evidence="1" key="1">
    <citation type="submission" date="2019-09" db="EMBL/GenBank/DDBJ databases">
        <authorList>
            <person name="Rodrigo-Torres L."/>
            <person name="Arahal R. D."/>
            <person name="Lucena T."/>
        </authorList>
    </citation>
    <scope>NUCLEOTIDE SEQUENCE</scope>
    <source>
        <strain evidence="1">ISS653</strain>
    </source>
</reference>